<comment type="caution">
    <text evidence="2">The sequence shown here is derived from an EMBL/GenBank/DDBJ whole genome shotgun (WGS) entry which is preliminary data.</text>
</comment>
<organism evidence="2 3">
    <name type="scientific">Candidatus Iainarchaeum sp</name>
    <dbReference type="NCBI Taxonomy" id="3101447"/>
    <lineage>
        <taxon>Archaea</taxon>
        <taxon>Candidatus Iainarchaeota</taxon>
        <taxon>Candidatus Iainarchaeia</taxon>
        <taxon>Candidatus Iainarchaeales</taxon>
        <taxon>Candidatus Iainarchaeaceae</taxon>
        <taxon>Candidatus Iainarchaeum</taxon>
    </lineage>
</organism>
<dbReference type="EMBL" id="JAAZKV010000023">
    <property type="protein sequence ID" value="NMA44773.1"/>
    <property type="molecule type" value="Genomic_DNA"/>
</dbReference>
<accession>A0A7K4BZV0</accession>
<name>A0A7K4BZV0_9ARCH</name>
<dbReference type="SUPFAM" id="SSF89550">
    <property type="entry name" value="PHP domain-like"/>
    <property type="match status" value="1"/>
</dbReference>
<dbReference type="Pfam" id="PF01876">
    <property type="entry name" value="RNase_P_p30"/>
    <property type="match status" value="1"/>
</dbReference>
<dbReference type="InterPro" id="IPR016195">
    <property type="entry name" value="Pol/histidinol_Pase-like"/>
</dbReference>
<evidence type="ECO:0000313" key="2">
    <source>
        <dbReference type="EMBL" id="NMA44773.1"/>
    </source>
</evidence>
<evidence type="ECO:0000313" key="3">
    <source>
        <dbReference type="Proteomes" id="UP000526302"/>
    </source>
</evidence>
<keyword evidence="1" id="KW-0819">tRNA processing</keyword>
<gene>
    <name evidence="2" type="ORF">GX950_03120</name>
</gene>
<dbReference type="GO" id="GO:0008033">
    <property type="term" value="P:tRNA processing"/>
    <property type="evidence" value="ECO:0007669"/>
    <property type="project" value="UniProtKB-KW"/>
</dbReference>
<evidence type="ECO:0000256" key="1">
    <source>
        <dbReference type="ARBA" id="ARBA00022694"/>
    </source>
</evidence>
<dbReference type="InterPro" id="IPR002738">
    <property type="entry name" value="RNase_P_p30"/>
</dbReference>
<sequence>MDIVYTQPLKELLQISTYFKEQVIVLVENEKDEKVAKANNFVPCYLVSENTKDIQKLQSKKKAVVGGSIKANEFAAKIKADFLLSPSNTKQFFDLGLAKKLSDNGTTVVLMFEELMKKNSFERHQYWKNYLDIVRYCKLKKVKFIVASGTKDSLHIRPRKVRVAIAKILGLSNEQAESYLE</sequence>
<dbReference type="Proteomes" id="UP000526302">
    <property type="component" value="Unassembled WGS sequence"/>
</dbReference>
<proteinExistence type="predicted"/>
<reference evidence="2 3" key="1">
    <citation type="journal article" date="2020" name="Biotechnol. Biofuels">
        <title>New insights from the biogas microbiome by comprehensive genome-resolved metagenomics of nearly 1600 species originating from multiple anaerobic digesters.</title>
        <authorList>
            <person name="Campanaro S."/>
            <person name="Treu L."/>
            <person name="Rodriguez-R L.M."/>
            <person name="Kovalovszki A."/>
            <person name="Ziels R.M."/>
            <person name="Maus I."/>
            <person name="Zhu X."/>
            <person name="Kougias P.G."/>
            <person name="Basile A."/>
            <person name="Luo G."/>
            <person name="Schluter A."/>
            <person name="Konstantinidis K.T."/>
            <person name="Angelidaki I."/>
        </authorList>
    </citation>
    <scope>NUCLEOTIDE SEQUENCE [LARGE SCALE GENOMIC DNA]</scope>
    <source>
        <strain evidence="2">AS22ysBPME_79</strain>
    </source>
</reference>
<dbReference type="AlphaFoldDB" id="A0A7K4BZV0"/>
<dbReference type="Gene3D" id="3.20.20.140">
    <property type="entry name" value="Metal-dependent hydrolases"/>
    <property type="match status" value="1"/>
</dbReference>
<protein>
    <submittedName>
        <fullName evidence="2">Uncharacterized protein</fullName>
    </submittedName>
</protein>